<name>A0ACA9L9D4_9GLOM</name>
<keyword evidence="2" id="KW-1185">Reference proteome</keyword>
<proteinExistence type="predicted"/>
<gene>
    <name evidence="1" type="ORF">SCALOS_LOCUS3955</name>
</gene>
<feature type="non-terminal residue" evidence="1">
    <location>
        <position position="83"/>
    </location>
</feature>
<organism evidence="1 2">
    <name type="scientific">Scutellospora calospora</name>
    <dbReference type="NCBI Taxonomy" id="85575"/>
    <lineage>
        <taxon>Eukaryota</taxon>
        <taxon>Fungi</taxon>
        <taxon>Fungi incertae sedis</taxon>
        <taxon>Mucoromycota</taxon>
        <taxon>Glomeromycotina</taxon>
        <taxon>Glomeromycetes</taxon>
        <taxon>Diversisporales</taxon>
        <taxon>Gigasporaceae</taxon>
        <taxon>Scutellospora</taxon>
    </lineage>
</organism>
<protein>
    <submittedName>
        <fullName evidence="1">1245_t:CDS:1</fullName>
    </submittedName>
</protein>
<comment type="caution">
    <text evidence="1">The sequence shown here is derived from an EMBL/GenBank/DDBJ whole genome shotgun (WGS) entry which is preliminary data.</text>
</comment>
<dbReference type="Proteomes" id="UP000789860">
    <property type="component" value="Unassembled WGS sequence"/>
</dbReference>
<dbReference type="EMBL" id="CAJVPM010004879">
    <property type="protein sequence ID" value="CAG8518130.1"/>
    <property type="molecule type" value="Genomic_DNA"/>
</dbReference>
<evidence type="ECO:0000313" key="2">
    <source>
        <dbReference type="Proteomes" id="UP000789860"/>
    </source>
</evidence>
<sequence length="83" mass="9756">MLYANVCISKGSKTLHGWYIHSILYEIMFKEFFYKLINYEILSDTLVDMNDFEQIKCIDLSKSTNLSIETTQTSSDYKIIELI</sequence>
<accession>A0ACA9L9D4</accession>
<reference evidence="1" key="1">
    <citation type="submission" date="2021-06" db="EMBL/GenBank/DDBJ databases">
        <authorList>
            <person name="Kallberg Y."/>
            <person name="Tangrot J."/>
            <person name="Rosling A."/>
        </authorList>
    </citation>
    <scope>NUCLEOTIDE SEQUENCE</scope>
    <source>
        <strain evidence="1">AU212A</strain>
    </source>
</reference>
<evidence type="ECO:0000313" key="1">
    <source>
        <dbReference type="EMBL" id="CAG8518130.1"/>
    </source>
</evidence>